<keyword evidence="2" id="KW-1185">Reference proteome</keyword>
<dbReference type="RefSeq" id="WP_234516448.1">
    <property type="nucleotide sequence ID" value="NZ_BAAAUF010000008.1"/>
</dbReference>
<organism evidence="1 2">
    <name type="scientific">Streptomyces glomeratus</name>
    <dbReference type="NCBI Taxonomy" id="284452"/>
    <lineage>
        <taxon>Bacteria</taxon>
        <taxon>Bacillati</taxon>
        <taxon>Actinomycetota</taxon>
        <taxon>Actinomycetes</taxon>
        <taxon>Kitasatosporales</taxon>
        <taxon>Streptomycetaceae</taxon>
        <taxon>Streptomyces</taxon>
    </lineage>
</organism>
<dbReference type="Pfam" id="PF26421">
    <property type="entry name" value="Avidin_like"/>
    <property type="match status" value="1"/>
</dbReference>
<dbReference type="Proteomes" id="UP001501532">
    <property type="component" value="Unassembled WGS sequence"/>
</dbReference>
<name>A0ABP6L6Z3_9ACTN</name>
<evidence type="ECO:0000313" key="1">
    <source>
        <dbReference type="EMBL" id="GAA3030003.1"/>
    </source>
</evidence>
<gene>
    <name evidence="1" type="ORF">GCM10010448_10000</name>
</gene>
<dbReference type="EMBL" id="BAAAUF010000008">
    <property type="protein sequence ID" value="GAA3030003.1"/>
    <property type="molecule type" value="Genomic_DNA"/>
</dbReference>
<proteinExistence type="predicted"/>
<accession>A0ABP6L6Z3</accession>
<evidence type="ECO:0000313" key="2">
    <source>
        <dbReference type="Proteomes" id="UP001501532"/>
    </source>
</evidence>
<sequence>MTPPAGGAPDYNNRFFVSSAAETAGPDHEVPVGHYHQAGPIVWAEFRGGKVLIGRLVGTCDPDGTLHLAYCQALDGGTVVAGECTSTPEFLPDGRIRLREEWRRLDAAGSSGVSYIEEVAAARRAVLAETVLSPEGA</sequence>
<dbReference type="InterPro" id="IPR058595">
    <property type="entry name" value="Avidin-like"/>
</dbReference>
<comment type="caution">
    <text evidence="1">The sequence shown here is derived from an EMBL/GenBank/DDBJ whole genome shotgun (WGS) entry which is preliminary data.</text>
</comment>
<protein>
    <submittedName>
        <fullName evidence="1">Uncharacterized protein</fullName>
    </submittedName>
</protein>
<reference evidence="2" key="1">
    <citation type="journal article" date="2019" name="Int. J. Syst. Evol. Microbiol.">
        <title>The Global Catalogue of Microorganisms (GCM) 10K type strain sequencing project: providing services to taxonomists for standard genome sequencing and annotation.</title>
        <authorList>
            <consortium name="The Broad Institute Genomics Platform"/>
            <consortium name="The Broad Institute Genome Sequencing Center for Infectious Disease"/>
            <person name="Wu L."/>
            <person name="Ma J."/>
        </authorList>
    </citation>
    <scope>NUCLEOTIDE SEQUENCE [LARGE SCALE GENOMIC DNA]</scope>
    <source>
        <strain evidence="2">JCM 9091</strain>
    </source>
</reference>